<feature type="compositionally biased region" description="Polar residues" evidence="1">
    <location>
        <begin position="91"/>
        <end position="102"/>
    </location>
</feature>
<gene>
    <name evidence="2" type="primary">A10g503130.1_BraROA</name>
    <name evidence="2" type="ORF">IGI04_040119</name>
</gene>
<evidence type="ECO:0000313" key="2">
    <source>
        <dbReference type="EMBL" id="KAG5375523.1"/>
    </source>
</evidence>
<keyword evidence="3" id="KW-1185">Reference proteome</keyword>
<accession>A0ABQ7KR55</accession>
<protein>
    <submittedName>
        <fullName evidence="2">Uncharacterized protein</fullName>
    </submittedName>
</protein>
<proteinExistence type="predicted"/>
<organism evidence="2 3">
    <name type="scientific">Brassica rapa subsp. trilocularis</name>
    <dbReference type="NCBI Taxonomy" id="1813537"/>
    <lineage>
        <taxon>Eukaryota</taxon>
        <taxon>Viridiplantae</taxon>
        <taxon>Streptophyta</taxon>
        <taxon>Embryophyta</taxon>
        <taxon>Tracheophyta</taxon>
        <taxon>Spermatophyta</taxon>
        <taxon>Magnoliopsida</taxon>
        <taxon>eudicotyledons</taxon>
        <taxon>Gunneridae</taxon>
        <taxon>Pentapetalae</taxon>
        <taxon>rosids</taxon>
        <taxon>malvids</taxon>
        <taxon>Brassicales</taxon>
        <taxon>Brassicaceae</taxon>
        <taxon>Brassiceae</taxon>
        <taxon>Brassica</taxon>
    </lineage>
</organism>
<evidence type="ECO:0000313" key="3">
    <source>
        <dbReference type="Proteomes" id="UP000823674"/>
    </source>
</evidence>
<reference evidence="2 3" key="1">
    <citation type="submission" date="2021-03" db="EMBL/GenBank/DDBJ databases">
        <authorList>
            <person name="King G.J."/>
            <person name="Bancroft I."/>
            <person name="Baten A."/>
            <person name="Bloomfield J."/>
            <person name="Borpatragohain P."/>
            <person name="He Z."/>
            <person name="Irish N."/>
            <person name="Irwin J."/>
            <person name="Liu K."/>
            <person name="Mauleon R.P."/>
            <person name="Moore J."/>
            <person name="Morris R."/>
            <person name="Ostergaard L."/>
            <person name="Wang B."/>
            <person name="Wells R."/>
        </authorList>
    </citation>
    <scope>NUCLEOTIDE SEQUENCE [LARGE SCALE GENOMIC DNA]</scope>
    <source>
        <strain evidence="2">R-o-18</strain>
        <tissue evidence="2">Leaf</tissue>
    </source>
</reference>
<evidence type="ECO:0000256" key="1">
    <source>
        <dbReference type="SAM" id="MobiDB-lite"/>
    </source>
</evidence>
<feature type="region of interest" description="Disordered" evidence="1">
    <location>
        <begin position="91"/>
        <end position="112"/>
    </location>
</feature>
<sequence length="323" mass="37271">MVTTLIIVRDDNGDLHDQEGHLRNAASQRIDAQRAAIPESDIDSTGTYQPVDEAARPRTDITISYLTSQIEEMQRELVEIQRYIASRPEASTSNMQRNQDINRQSRKNIDRQSHIKNQGELVPEVTSDMSDAINHGKKISGNTYDTLVIHQFKLECLGARLQNLENTTATMNEKWRRGDETMRDFTGTWFNKSIEEMETCFPTSTCFPHYYPNHLQRQLPRISTDETLPISIDRTSPAATDDNILTSIDIYSDSSKDTKVDQPVNYVTLVENVKDKNRTWWLQPLRLDSHIVLGCRSKRTSELTIEQDQWSIFRDNNRLMHTL</sequence>
<dbReference type="EMBL" id="JADBGQ010000010">
    <property type="protein sequence ID" value="KAG5375523.1"/>
    <property type="molecule type" value="Genomic_DNA"/>
</dbReference>
<dbReference type="Proteomes" id="UP000823674">
    <property type="component" value="Chromosome A10"/>
</dbReference>
<comment type="caution">
    <text evidence="2">The sequence shown here is derived from an EMBL/GenBank/DDBJ whole genome shotgun (WGS) entry which is preliminary data.</text>
</comment>
<name>A0ABQ7KR55_BRACM</name>